<reference evidence="1 2" key="1">
    <citation type="submission" date="2019-03" db="EMBL/GenBank/DDBJ databases">
        <title>Single cell metagenomics reveals metabolic interactions within the superorganism composed of flagellate Streblomastix strix and complex community of Bacteroidetes bacteria on its surface.</title>
        <authorList>
            <person name="Treitli S.C."/>
            <person name="Kolisko M."/>
            <person name="Husnik F."/>
            <person name="Keeling P."/>
            <person name="Hampl V."/>
        </authorList>
    </citation>
    <scope>NUCLEOTIDE SEQUENCE [LARGE SCALE GENOMIC DNA]</scope>
    <source>
        <strain evidence="1">ST1C</strain>
    </source>
</reference>
<evidence type="ECO:0000313" key="2">
    <source>
        <dbReference type="Proteomes" id="UP000324800"/>
    </source>
</evidence>
<accession>A0A5J4X5L3</accession>
<gene>
    <name evidence="1" type="ORF">EZS28_001991</name>
</gene>
<dbReference type="EMBL" id="SNRW01000228">
    <property type="protein sequence ID" value="KAA6402478.1"/>
    <property type="molecule type" value="Genomic_DNA"/>
</dbReference>
<name>A0A5J4X5L3_9EUKA</name>
<dbReference type="Proteomes" id="UP000324800">
    <property type="component" value="Unassembled WGS sequence"/>
</dbReference>
<organism evidence="1 2">
    <name type="scientific">Streblomastix strix</name>
    <dbReference type="NCBI Taxonomy" id="222440"/>
    <lineage>
        <taxon>Eukaryota</taxon>
        <taxon>Metamonada</taxon>
        <taxon>Preaxostyla</taxon>
        <taxon>Oxymonadida</taxon>
        <taxon>Streblomastigidae</taxon>
        <taxon>Streblomastix</taxon>
    </lineage>
</organism>
<sequence length="160" mass="17482">MFVMKYQKEILIQELLEHFDSDADRYSELWVRNLYKSTFQINHVDGTGYGYGLRIAKSPAQGNSAIYLDVDNLKVYLSADADFTNRGLVITADGNTLSFNDSLIVGTGTIGSASNCTINYSAGNPIVWSVNSVGKGGRFHSDGNTVFWIAGPITLESVTP</sequence>
<proteinExistence type="predicted"/>
<dbReference type="AlphaFoldDB" id="A0A5J4X5L3"/>
<comment type="caution">
    <text evidence="1">The sequence shown here is derived from an EMBL/GenBank/DDBJ whole genome shotgun (WGS) entry which is preliminary data.</text>
</comment>
<protein>
    <submittedName>
        <fullName evidence="1">Uncharacterized protein</fullName>
    </submittedName>
</protein>
<evidence type="ECO:0000313" key="1">
    <source>
        <dbReference type="EMBL" id="KAA6402478.1"/>
    </source>
</evidence>